<dbReference type="Proteomes" id="UP000636800">
    <property type="component" value="Unassembled WGS sequence"/>
</dbReference>
<keyword evidence="18" id="KW-1185">Reference proteome</keyword>
<dbReference type="PANTHER" id="PTHR13763">
    <property type="entry name" value="BREAST CANCER TYPE 1 SUSCEPTIBILITY PROTEIN BRCA1"/>
    <property type="match status" value="1"/>
</dbReference>
<dbReference type="Pfam" id="PF00533">
    <property type="entry name" value="BRCT"/>
    <property type="match status" value="1"/>
</dbReference>
<name>A0A835V5H2_VANPL</name>
<dbReference type="Gene3D" id="3.40.50.10190">
    <property type="entry name" value="BRCT domain"/>
    <property type="match status" value="2"/>
</dbReference>
<dbReference type="InterPro" id="IPR001357">
    <property type="entry name" value="BRCT_dom"/>
</dbReference>
<evidence type="ECO:0000256" key="3">
    <source>
        <dbReference type="ARBA" id="ARBA00022454"/>
    </source>
</evidence>
<accession>A0A835V5H2</accession>
<dbReference type="InterPro" id="IPR001841">
    <property type="entry name" value="Znf_RING"/>
</dbReference>
<feature type="domain" description="BRCT" evidence="15">
    <location>
        <begin position="365"/>
        <end position="460"/>
    </location>
</feature>
<keyword evidence="4" id="KW-0479">Metal-binding</keyword>
<dbReference type="GO" id="GO:0004842">
    <property type="term" value="F:ubiquitin-protein transferase activity"/>
    <property type="evidence" value="ECO:0007669"/>
    <property type="project" value="TreeGrafter"/>
</dbReference>
<dbReference type="PROSITE" id="PS51805">
    <property type="entry name" value="EPHD"/>
    <property type="match status" value="1"/>
</dbReference>
<evidence type="ECO:0000313" key="17">
    <source>
        <dbReference type="EMBL" id="KAG0484465.1"/>
    </source>
</evidence>
<dbReference type="SMART" id="SM00249">
    <property type="entry name" value="PHD"/>
    <property type="match status" value="2"/>
</dbReference>
<dbReference type="InterPro" id="IPR013083">
    <property type="entry name" value="Znf_RING/FYVE/PHD"/>
</dbReference>
<comment type="caution">
    <text evidence="17">The sequence shown here is derived from an EMBL/GenBank/DDBJ whole genome shotgun (WGS) entry which is preliminary data.</text>
</comment>
<evidence type="ECO:0000256" key="11">
    <source>
        <dbReference type="ARBA" id="ARBA00023306"/>
    </source>
</evidence>
<comment type="subcellular location">
    <subcellularLocation>
        <location evidence="2">Chromosome</location>
    </subcellularLocation>
    <subcellularLocation>
        <location evidence="1">Nucleus</location>
    </subcellularLocation>
</comment>
<evidence type="ECO:0000313" key="18">
    <source>
        <dbReference type="Proteomes" id="UP000636800"/>
    </source>
</evidence>
<dbReference type="InterPro" id="IPR018957">
    <property type="entry name" value="Znf_C3HC4_RING-type"/>
</dbReference>
<dbReference type="GO" id="GO:0045944">
    <property type="term" value="P:positive regulation of transcription by RNA polymerase II"/>
    <property type="evidence" value="ECO:0007669"/>
    <property type="project" value="TreeGrafter"/>
</dbReference>
<evidence type="ECO:0000259" key="14">
    <source>
        <dbReference type="PROSITE" id="PS50089"/>
    </source>
</evidence>
<dbReference type="GO" id="GO:0005694">
    <property type="term" value="C:chromosome"/>
    <property type="evidence" value="ECO:0007669"/>
    <property type="project" value="UniProtKB-SubCell"/>
</dbReference>
<evidence type="ECO:0000256" key="9">
    <source>
        <dbReference type="ARBA" id="ARBA00023204"/>
    </source>
</evidence>
<evidence type="ECO:0000256" key="5">
    <source>
        <dbReference type="ARBA" id="ARBA00022737"/>
    </source>
</evidence>
<dbReference type="PANTHER" id="PTHR13763:SF9">
    <property type="entry name" value="BRCA1-ASSOCIATED RING DOMAIN PROTEIN 1"/>
    <property type="match status" value="1"/>
</dbReference>
<keyword evidence="7 13" id="KW-0863">Zinc-finger</keyword>
<protein>
    <recommendedName>
        <fullName evidence="12">RING-type E3 ubiquitin transferase BRCA1</fullName>
    </recommendedName>
</protein>
<feature type="domain" description="BRCT" evidence="15">
    <location>
        <begin position="481"/>
        <end position="596"/>
    </location>
</feature>
<evidence type="ECO:0000256" key="8">
    <source>
        <dbReference type="ARBA" id="ARBA00022833"/>
    </source>
</evidence>
<keyword evidence="10" id="KW-0539">Nucleus</keyword>
<keyword evidence="9" id="KW-0234">DNA repair</keyword>
<feature type="domain" description="RING-type" evidence="14">
    <location>
        <begin position="27"/>
        <end position="64"/>
    </location>
</feature>
<evidence type="ECO:0000256" key="7">
    <source>
        <dbReference type="ARBA" id="ARBA00022771"/>
    </source>
</evidence>
<dbReference type="SUPFAM" id="SSF57850">
    <property type="entry name" value="RING/U-box"/>
    <property type="match status" value="1"/>
</dbReference>
<evidence type="ECO:0000259" key="16">
    <source>
        <dbReference type="PROSITE" id="PS51805"/>
    </source>
</evidence>
<keyword evidence="6" id="KW-0227">DNA damage</keyword>
<sequence length="596" mass="66354">MAASDGVGLVLNPFILLLKKMELELNCPFCLKLMNQPMLLPCDHMLCSNCTTTPKNDGFSCPVCGLRCLRKDLRHATHVERFTTIYQSMNSYISALHQGYSFEISDSEAPFTRTPISCANHSGKKHARDNIRDSDSGSWNIEGLNKDVSSDEMLNLSTKHAKLHDPVGSKSDHQFQDDFTSRGTAKLHDPVGSKSDHQFQDDFTSRVVQDENAIETCAFCHSFRTTQATGEMLHYLDGLLISGDQTWQLNVLHVHQKCIEWAPQIYFLGEAVKNLEKELSRSSKIKCHSCGLKGAALGCYVKSCKRSYHVPCAYDIPECQWDYENFLMLCPAHVMHKLPCDKFKSKKSNESAASSDHQKFQTQGTSSSSFRKDLVICGSDLSKEEKTLLSNFARINCLTIAQQWKPNVTHVIAATNENGACIRTMKYLMAILSGRWVLNMGWIRACLAAERLLPEEKYEITCDNHGCIDGPKIGRTGAMQRASKLFNGLAFYFSGFSIPAYRSNLEDLVIAGEGSVLSKCELLNMSLASPAVTRKAFVVYCVEAPKGCNSAEEEKELGERLKDAETLGSKAGSIVVRHTLFLNAIAAHDLLLLRTK</sequence>
<evidence type="ECO:0000256" key="6">
    <source>
        <dbReference type="ARBA" id="ARBA00022763"/>
    </source>
</evidence>
<dbReference type="PROSITE" id="PS50089">
    <property type="entry name" value="ZF_RING_2"/>
    <property type="match status" value="1"/>
</dbReference>
<dbReference type="FunFam" id="3.30.40.10:FF:000310">
    <property type="entry name" value="Breast cancer associated RING 1"/>
    <property type="match status" value="1"/>
</dbReference>
<dbReference type="InterPro" id="IPR001965">
    <property type="entry name" value="Znf_PHD"/>
</dbReference>
<dbReference type="Pfam" id="PF13771">
    <property type="entry name" value="zf-HC5HC2H"/>
    <property type="match status" value="1"/>
</dbReference>
<dbReference type="EMBL" id="JADCNL010000004">
    <property type="protein sequence ID" value="KAG0484465.1"/>
    <property type="molecule type" value="Genomic_DNA"/>
</dbReference>
<dbReference type="InterPro" id="IPR036420">
    <property type="entry name" value="BRCT_dom_sf"/>
</dbReference>
<dbReference type="SMART" id="SM00292">
    <property type="entry name" value="BRCT"/>
    <property type="match status" value="1"/>
</dbReference>
<dbReference type="CDD" id="cd17734">
    <property type="entry name" value="BRCT_Bard1_rpt1"/>
    <property type="match status" value="1"/>
</dbReference>
<gene>
    <name evidence="17" type="ORF">HPP92_008544</name>
</gene>
<keyword evidence="5" id="KW-0677">Repeat</keyword>
<evidence type="ECO:0000256" key="2">
    <source>
        <dbReference type="ARBA" id="ARBA00004286"/>
    </source>
</evidence>
<dbReference type="GO" id="GO:0008270">
    <property type="term" value="F:zinc ion binding"/>
    <property type="evidence" value="ECO:0007669"/>
    <property type="project" value="UniProtKB-KW"/>
</dbReference>
<keyword evidence="8" id="KW-0862">Zinc</keyword>
<keyword evidence="3" id="KW-0158">Chromosome</keyword>
<dbReference type="SMART" id="SM00184">
    <property type="entry name" value="RING"/>
    <property type="match status" value="1"/>
</dbReference>
<feature type="domain" description="PHD-type" evidence="16">
    <location>
        <begin position="214"/>
        <end position="334"/>
    </location>
</feature>
<proteinExistence type="predicted"/>
<organism evidence="17 18">
    <name type="scientific">Vanilla planifolia</name>
    <name type="common">Vanilla</name>
    <dbReference type="NCBI Taxonomy" id="51239"/>
    <lineage>
        <taxon>Eukaryota</taxon>
        <taxon>Viridiplantae</taxon>
        <taxon>Streptophyta</taxon>
        <taxon>Embryophyta</taxon>
        <taxon>Tracheophyta</taxon>
        <taxon>Spermatophyta</taxon>
        <taxon>Magnoliopsida</taxon>
        <taxon>Liliopsida</taxon>
        <taxon>Asparagales</taxon>
        <taxon>Orchidaceae</taxon>
        <taxon>Vanilloideae</taxon>
        <taxon>Vanilleae</taxon>
        <taxon>Vanilla</taxon>
    </lineage>
</organism>
<dbReference type="GO" id="GO:0005634">
    <property type="term" value="C:nucleus"/>
    <property type="evidence" value="ECO:0007669"/>
    <property type="project" value="UniProtKB-SubCell"/>
</dbReference>
<dbReference type="InterPro" id="IPR034732">
    <property type="entry name" value="EPHD"/>
</dbReference>
<dbReference type="Gene3D" id="3.30.40.10">
    <property type="entry name" value="Zinc/RING finger domain, C3HC4 (zinc finger)"/>
    <property type="match status" value="2"/>
</dbReference>
<dbReference type="SUPFAM" id="SSF52113">
    <property type="entry name" value="BRCT domain"/>
    <property type="match status" value="1"/>
</dbReference>
<dbReference type="AlphaFoldDB" id="A0A835V5H2"/>
<dbReference type="Pfam" id="PF00097">
    <property type="entry name" value="zf-C3HC4"/>
    <property type="match status" value="1"/>
</dbReference>
<evidence type="ECO:0000256" key="4">
    <source>
        <dbReference type="ARBA" id="ARBA00022723"/>
    </source>
</evidence>
<dbReference type="OrthoDB" id="1932364at2759"/>
<reference evidence="17 18" key="1">
    <citation type="journal article" date="2020" name="Nat. Food">
        <title>A phased Vanilla planifolia genome enables genetic improvement of flavour and production.</title>
        <authorList>
            <person name="Hasing T."/>
            <person name="Tang H."/>
            <person name="Brym M."/>
            <person name="Khazi F."/>
            <person name="Huang T."/>
            <person name="Chambers A.H."/>
        </authorList>
    </citation>
    <scope>NUCLEOTIDE SEQUENCE [LARGE SCALE GENOMIC DNA]</scope>
    <source>
        <tissue evidence="17">Leaf</tissue>
    </source>
</reference>
<dbReference type="PROSITE" id="PS50172">
    <property type="entry name" value="BRCT"/>
    <property type="match status" value="2"/>
</dbReference>
<evidence type="ECO:0000256" key="1">
    <source>
        <dbReference type="ARBA" id="ARBA00004123"/>
    </source>
</evidence>
<evidence type="ECO:0000256" key="13">
    <source>
        <dbReference type="PROSITE-ProRule" id="PRU00175"/>
    </source>
</evidence>
<dbReference type="GO" id="GO:0000724">
    <property type="term" value="P:double-strand break repair via homologous recombination"/>
    <property type="evidence" value="ECO:0007669"/>
    <property type="project" value="TreeGrafter"/>
</dbReference>
<evidence type="ECO:0000256" key="12">
    <source>
        <dbReference type="ARBA" id="ARBA00031556"/>
    </source>
</evidence>
<dbReference type="InterPro" id="IPR031099">
    <property type="entry name" value="BRCA1-associated"/>
</dbReference>
<evidence type="ECO:0000256" key="10">
    <source>
        <dbReference type="ARBA" id="ARBA00023242"/>
    </source>
</evidence>
<dbReference type="FunFam" id="3.40.50.10190:FF:000006">
    <property type="entry name" value="Breast cancer type 1 susceptibility protein homolog"/>
    <property type="match status" value="1"/>
</dbReference>
<keyword evidence="11" id="KW-0131">Cell cycle</keyword>
<evidence type="ECO:0000259" key="15">
    <source>
        <dbReference type="PROSITE" id="PS50172"/>
    </source>
</evidence>